<dbReference type="AlphaFoldDB" id="L8GK23"/>
<keyword evidence="3" id="KW-1185">Reference proteome</keyword>
<accession>L8GK23</accession>
<dbReference type="RefSeq" id="XP_004335182.1">
    <property type="nucleotide sequence ID" value="XM_004335134.1"/>
</dbReference>
<organism evidence="2 3">
    <name type="scientific">Acanthamoeba castellanii (strain ATCC 30010 / Neff)</name>
    <dbReference type="NCBI Taxonomy" id="1257118"/>
    <lineage>
        <taxon>Eukaryota</taxon>
        <taxon>Amoebozoa</taxon>
        <taxon>Discosea</taxon>
        <taxon>Longamoebia</taxon>
        <taxon>Centramoebida</taxon>
        <taxon>Acanthamoebidae</taxon>
        <taxon>Acanthamoeba</taxon>
    </lineage>
</organism>
<protein>
    <submittedName>
        <fullName evidence="2">Uncharacterized protein</fullName>
    </submittedName>
</protein>
<evidence type="ECO:0000313" key="2">
    <source>
        <dbReference type="EMBL" id="ELR13169.1"/>
    </source>
</evidence>
<dbReference type="Proteomes" id="UP000011083">
    <property type="component" value="Unassembled WGS sequence"/>
</dbReference>
<gene>
    <name evidence="2" type="ORF">ACA1_118730</name>
</gene>
<name>L8GK23_ACACF</name>
<dbReference type="EMBL" id="KB008099">
    <property type="protein sequence ID" value="ELR13169.1"/>
    <property type="molecule type" value="Genomic_DNA"/>
</dbReference>
<reference evidence="2 3" key="1">
    <citation type="journal article" date="2013" name="Genome Biol.">
        <title>Genome of Acanthamoeba castellanii highlights extensive lateral gene transfer and early evolution of tyrosine kinase signaling.</title>
        <authorList>
            <person name="Clarke M."/>
            <person name="Lohan A.J."/>
            <person name="Liu B."/>
            <person name="Lagkouvardos I."/>
            <person name="Roy S."/>
            <person name="Zafar N."/>
            <person name="Bertelli C."/>
            <person name="Schilde C."/>
            <person name="Kianianmomeni A."/>
            <person name="Burglin T.R."/>
            <person name="Frech C."/>
            <person name="Turcotte B."/>
            <person name="Kopec K.O."/>
            <person name="Synnott J.M."/>
            <person name="Choo C."/>
            <person name="Paponov I."/>
            <person name="Finkler A."/>
            <person name="Soon Heng Tan C."/>
            <person name="Hutchins A.P."/>
            <person name="Weinmeier T."/>
            <person name="Rattei T."/>
            <person name="Chu J.S."/>
            <person name="Gimenez G."/>
            <person name="Irimia M."/>
            <person name="Rigden D.J."/>
            <person name="Fitzpatrick D.A."/>
            <person name="Lorenzo-Morales J."/>
            <person name="Bateman A."/>
            <person name="Chiu C.H."/>
            <person name="Tang P."/>
            <person name="Hegemann P."/>
            <person name="Fromm H."/>
            <person name="Raoult D."/>
            <person name="Greub G."/>
            <person name="Miranda-Saavedra D."/>
            <person name="Chen N."/>
            <person name="Nash P."/>
            <person name="Ginger M.L."/>
            <person name="Horn M."/>
            <person name="Schaap P."/>
            <person name="Caler L."/>
            <person name="Loftus B."/>
        </authorList>
    </citation>
    <scope>NUCLEOTIDE SEQUENCE [LARGE SCALE GENOMIC DNA]</scope>
    <source>
        <strain evidence="2 3">Neff</strain>
    </source>
</reference>
<dbReference type="VEuPathDB" id="AmoebaDB:ACA1_118730"/>
<sequence>MEESRQPNRDELFHQVEKEETTRRLTQEQELVSRLAAEAEQLKATEAERLRVWAARTKEEHEAELKQRVLASLLAKVRPYKERLERKKLMLANEKRNLAHPPTEKHQQQILLQVVLGDGKGRPLKPRVSRKLRITADSSLSQLPTLLCSLFDCPIKKAPQAKLFSKQDSPELVTLVKELLLPNEPAHIGHSSALAGAALPLLLPSSSSTSSSGPGPLSLISVQPAAQLLGMQLGAGGSSLTTSGKCHLCGQPLLPSLIGLLGAGPAHCAACAKIGSAMAEAASHRAAGSFANAITCYTDLLSTASDHEGTRTNISIELAKTRLLAGLQLTDHTLIVASLSALQTLPQPTQEVRLLRGLAELLAGQFVNGLQGLSVVAGHSSAKEAKLLRKVMTLAVSVLSTGPAMGKQASLEPELLDKLQQFL</sequence>
<evidence type="ECO:0000256" key="1">
    <source>
        <dbReference type="SAM" id="MobiDB-lite"/>
    </source>
</evidence>
<feature type="region of interest" description="Disordered" evidence="1">
    <location>
        <begin position="1"/>
        <end position="26"/>
    </location>
</feature>
<dbReference type="KEGG" id="acan:ACA1_118730"/>
<evidence type="ECO:0000313" key="3">
    <source>
        <dbReference type="Proteomes" id="UP000011083"/>
    </source>
</evidence>
<dbReference type="GeneID" id="14913703"/>
<proteinExistence type="predicted"/>